<evidence type="ECO:0000256" key="1">
    <source>
        <dbReference type="SAM" id="MobiDB-lite"/>
    </source>
</evidence>
<keyword evidence="2" id="KW-1133">Transmembrane helix</keyword>
<keyword evidence="4" id="KW-1185">Reference proteome</keyword>
<dbReference type="InterPro" id="IPR008160">
    <property type="entry name" value="Collagen"/>
</dbReference>
<proteinExistence type="predicted"/>
<dbReference type="Proteomes" id="UP000005239">
    <property type="component" value="Unassembled WGS sequence"/>
</dbReference>
<protein>
    <submittedName>
        <fullName evidence="3">Col-46</fullName>
    </submittedName>
</protein>
<organism evidence="3 4">
    <name type="scientific">Pristionchus pacificus</name>
    <name type="common">Parasitic nematode worm</name>
    <dbReference type="NCBI Taxonomy" id="54126"/>
    <lineage>
        <taxon>Eukaryota</taxon>
        <taxon>Metazoa</taxon>
        <taxon>Ecdysozoa</taxon>
        <taxon>Nematoda</taxon>
        <taxon>Chromadorea</taxon>
        <taxon>Rhabditida</taxon>
        <taxon>Rhabditina</taxon>
        <taxon>Diplogasteromorpha</taxon>
        <taxon>Diplogasteroidea</taxon>
        <taxon>Neodiplogasteridae</taxon>
        <taxon>Pristionchus</taxon>
    </lineage>
</organism>
<accession>A0A8R1UG90</accession>
<gene>
    <name evidence="3" type="primary">WBGene00112425</name>
</gene>
<dbReference type="PANTHER" id="PTHR24637">
    <property type="entry name" value="COLLAGEN"/>
    <property type="match status" value="1"/>
</dbReference>
<keyword evidence="2" id="KW-0812">Transmembrane</keyword>
<sequence length="567" mass="61359">MKSTDSDGRETAYKVTIALSLTCSLVCTLFLSTLMPSMDLIIGSVNDQIDSDIVACESSAREMINLLASARNETLLYNSTRIRRKVHVKSEKKKKEEEQCKCEFPSGPPGLTGRRGQAGTPGARGAPGAPARLPCEPPVDIAKLCADPCPVGSQGLAGTQGITGDRGPPGLPGRPGVRGLNGKVGKRGEPGTPGIPGMDGDVGEGGKDAIPAPFVPGPPGPEGDDGPKGPEGPEGMPGIEGPTGPPGPRGRKGRDGVCPTYCATDGGVFFVQPPSMLKLKSLLLITLFVHIAETIWVNEDFWTTVSPTNTLSSGRTIADFARIDNDEIFPALWITRTLYPEPFESFGFAYVRRDGHVCGWFAGYNAESIEVCGGFRVLSVPEYHKGQNVFEWVPATAGDESTLGFNSHRIAKRFAPDGNVTYGDASTSKHSFFGVQRNAKGGGGEWVSEQNSGFMERVSLLRLLVDPRAHEDRFRNFRRPETASVLPPRENENVQGSSIRMYIPVDVVRNERGELFERKIVDGRLFFMPFDLAEKRALTLDQVLEQHRAHKVHGKRRRRVTLGAPPA</sequence>
<feature type="compositionally biased region" description="Low complexity" evidence="1">
    <location>
        <begin position="114"/>
        <end position="134"/>
    </location>
</feature>
<reference evidence="4" key="1">
    <citation type="journal article" date="2008" name="Nat. Genet.">
        <title>The Pristionchus pacificus genome provides a unique perspective on nematode lifestyle and parasitism.</title>
        <authorList>
            <person name="Dieterich C."/>
            <person name="Clifton S.W."/>
            <person name="Schuster L.N."/>
            <person name="Chinwalla A."/>
            <person name="Delehaunty K."/>
            <person name="Dinkelacker I."/>
            <person name="Fulton L."/>
            <person name="Fulton R."/>
            <person name="Godfrey J."/>
            <person name="Minx P."/>
            <person name="Mitreva M."/>
            <person name="Roeseler W."/>
            <person name="Tian H."/>
            <person name="Witte H."/>
            <person name="Yang S.P."/>
            <person name="Wilson R.K."/>
            <person name="Sommer R.J."/>
        </authorList>
    </citation>
    <scope>NUCLEOTIDE SEQUENCE [LARGE SCALE GENOMIC DNA]</scope>
    <source>
        <strain evidence="4">PS312</strain>
    </source>
</reference>
<feature type="transmembrane region" description="Helical" evidence="2">
    <location>
        <begin position="12"/>
        <end position="35"/>
    </location>
</feature>
<feature type="region of interest" description="Disordered" evidence="1">
    <location>
        <begin position="97"/>
        <end position="134"/>
    </location>
</feature>
<dbReference type="GO" id="GO:0031012">
    <property type="term" value="C:extracellular matrix"/>
    <property type="evidence" value="ECO:0000318"/>
    <property type="project" value="GO_Central"/>
</dbReference>
<evidence type="ECO:0000313" key="3">
    <source>
        <dbReference type="EnsemblMetazoa" id="PPA22871.1"/>
    </source>
</evidence>
<reference evidence="3" key="2">
    <citation type="submission" date="2022-06" db="UniProtKB">
        <authorList>
            <consortium name="EnsemblMetazoa"/>
        </authorList>
    </citation>
    <scope>IDENTIFICATION</scope>
    <source>
        <strain evidence="3">PS312</strain>
    </source>
</reference>
<dbReference type="PANTHER" id="PTHR24637:SF354">
    <property type="entry name" value="COLLAGEN"/>
    <property type="match status" value="1"/>
</dbReference>
<feature type="region of interest" description="Disordered" evidence="1">
    <location>
        <begin position="154"/>
        <end position="255"/>
    </location>
</feature>
<name>A0A2A6CC04_PRIPA</name>
<feature type="compositionally biased region" description="Low complexity" evidence="1">
    <location>
        <begin position="233"/>
        <end position="242"/>
    </location>
</feature>
<dbReference type="AlphaFoldDB" id="A0A2A6CC04"/>
<dbReference type="GO" id="GO:0005587">
    <property type="term" value="C:collagen type IV trimer"/>
    <property type="evidence" value="ECO:0000318"/>
    <property type="project" value="GO_Central"/>
</dbReference>
<dbReference type="EnsemblMetazoa" id="PPA22871.1">
    <property type="protein sequence ID" value="PPA22871.1"/>
    <property type="gene ID" value="WBGene00112425"/>
</dbReference>
<evidence type="ECO:0000256" key="2">
    <source>
        <dbReference type="SAM" id="Phobius"/>
    </source>
</evidence>
<accession>A0A2A6CC04</accession>
<evidence type="ECO:0000313" key="4">
    <source>
        <dbReference type="Proteomes" id="UP000005239"/>
    </source>
</evidence>
<dbReference type="GO" id="GO:0030020">
    <property type="term" value="F:extracellular matrix structural constituent conferring tensile strength"/>
    <property type="evidence" value="ECO:0000318"/>
    <property type="project" value="GO_Central"/>
</dbReference>
<keyword evidence="2" id="KW-0472">Membrane</keyword>
<dbReference type="Pfam" id="PF01391">
    <property type="entry name" value="Collagen"/>
    <property type="match status" value="1"/>
</dbReference>